<gene>
    <name evidence="2" type="ORF">E4U13_008037</name>
</gene>
<dbReference type="Proteomes" id="UP000732380">
    <property type="component" value="Unassembled WGS sequence"/>
</dbReference>
<dbReference type="AlphaFoldDB" id="A0A9P7PXV7"/>
<sequence length="60" mass="6731">MKELIDNDMDEKLTTAGMDDDEDLSDEAATTSMVLIEEASQAMQIGTRWQVAYFANDLRS</sequence>
<dbReference type="EMBL" id="SRQM01000877">
    <property type="protein sequence ID" value="KAG6105131.1"/>
    <property type="molecule type" value="Genomic_DNA"/>
</dbReference>
<comment type="caution">
    <text evidence="2">The sequence shown here is derived from an EMBL/GenBank/DDBJ whole genome shotgun (WGS) entry which is preliminary data.</text>
</comment>
<evidence type="ECO:0000256" key="1">
    <source>
        <dbReference type="SAM" id="MobiDB-lite"/>
    </source>
</evidence>
<name>A0A9P7PXV7_9HYPO</name>
<reference evidence="2 3" key="1">
    <citation type="journal article" date="2020" name="bioRxiv">
        <title>Whole genome comparisons of ergot fungi reveals the divergence and evolution of species within the genus Claviceps are the result of varying mechanisms driving genome evolution and host range expansion.</title>
        <authorList>
            <person name="Wyka S.A."/>
            <person name="Mondo S.J."/>
            <person name="Liu M."/>
            <person name="Dettman J."/>
            <person name="Nalam V."/>
            <person name="Broders K.D."/>
        </authorList>
    </citation>
    <scope>NUCLEOTIDE SEQUENCE [LARGE SCALE GENOMIC DNA]</scope>
    <source>
        <strain evidence="2 3">LM576</strain>
    </source>
</reference>
<accession>A0A9P7PXV7</accession>
<feature type="region of interest" description="Disordered" evidence="1">
    <location>
        <begin position="1"/>
        <end position="24"/>
    </location>
</feature>
<proteinExistence type="predicted"/>
<evidence type="ECO:0000313" key="3">
    <source>
        <dbReference type="Proteomes" id="UP000732380"/>
    </source>
</evidence>
<evidence type="ECO:0000313" key="2">
    <source>
        <dbReference type="EMBL" id="KAG6105131.1"/>
    </source>
</evidence>
<feature type="compositionally biased region" description="Basic and acidic residues" evidence="1">
    <location>
        <begin position="1"/>
        <end position="13"/>
    </location>
</feature>
<protein>
    <submittedName>
        <fullName evidence="2">Uncharacterized protein</fullName>
    </submittedName>
</protein>
<keyword evidence="3" id="KW-1185">Reference proteome</keyword>
<organism evidence="2 3">
    <name type="scientific">Claviceps humidiphila</name>
    <dbReference type="NCBI Taxonomy" id="1294629"/>
    <lineage>
        <taxon>Eukaryota</taxon>
        <taxon>Fungi</taxon>
        <taxon>Dikarya</taxon>
        <taxon>Ascomycota</taxon>
        <taxon>Pezizomycotina</taxon>
        <taxon>Sordariomycetes</taxon>
        <taxon>Hypocreomycetidae</taxon>
        <taxon>Hypocreales</taxon>
        <taxon>Clavicipitaceae</taxon>
        <taxon>Claviceps</taxon>
    </lineage>
</organism>